<dbReference type="InterPro" id="IPR010998">
    <property type="entry name" value="Integrase_recombinase_N"/>
</dbReference>
<evidence type="ECO:0008006" key="4">
    <source>
        <dbReference type="Google" id="ProtNLM"/>
    </source>
</evidence>
<name>A0ABP8Q6V4_9ACTN</name>
<evidence type="ECO:0000256" key="1">
    <source>
        <dbReference type="ARBA" id="ARBA00023125"/>
    </source>
</evidence>
<keyword evidence="1" id="KW-0238">DNA-binding</keyword>
<organism evidence="2 3">
    <name type="scientific">Actinoallomurus oryzae</name>
    <dbReference type="NCBI Taxonomy" id="502180"/>
    <lineage>
        <taxon>Bacteria</taxon>
        <taxon>Bacillati</taxon>
        <taxon>Actinomycetota</taxon>
        <taxon>Actinomycetes</taxon>
        <taxon>Streptosporangiales</taxon>
        <taxon>Thermomonosporaceae</taxon>
        <taxon>Actinoallomurus</taxon>
    </lineage>
</organism>
<evidence type="ECO:0000313" key="2">
    <source>
        <dbReference type="EMBL" id="GAA4498473.1"/>
    </source>
</evidence>
<dbReference type="EMBL" id="BAABHF010000024">
    <property type="protein sequence ID" value="GAA4498473.1"/>
    <property type="molecule type" value="Genomic_DNA"/>
</dbReference>
<accession>A0ABP8Q6V4</accession>
<evidence type="ECO:0000313" key="3">
    <source>
        <dbReference type="Proteomes" id="UP001500503"/>
    </source>
</evidence>
<keyword evidence="3" id="KW-1185">Reference proteome</keyword>
<reference evidence="3" key="1">
    <citation type="journal article" date="2019" name="Int. J. Syst. Evol. Microbiol.">
        <title>The Global Catalogue of Microorganisms (GCM) 10K type strain sequencing project: providing services to taxonomists for standard genome sequencing and annotation.</title>
        <authorList>
            <consortium name="The Broad Institute Genomics Platform"/>
            <consortium name="The Broad Institute Genome Sequencing Center for Infectious Disease"/>
            <person name="Wu L."/>
            <person name="Ma J."/>
        </authorList>
    </citation>
    <scope>NUCLEOTIDE SEQUENCE [LARGE SCALE GENOMIC DNA]</scope>
    <source>
        <strain evidence="3">JCM 17933</strain>
    </source>
</reference>
<sequence length="191" mass="21431">MCVLILVEGSTALVAWRVFWVPRGAARGGLHAGLLEGWEDLAAREDQVGVLAGDPVSLSPDYRVDVHLAAYGRSTGRNGFRSTTAETKRNYATDVCLLLTFLWRRARGWLETTRDLEDFEHWRRFADANPERIGGSKSDREAAAFTSLFRWAERNKLIEQNPVVMKEVVGRYGEVLQVRAAGRAKDARPSK</sequence>
<gene>
    <name evidence="2" type="ORF">GCM10023191_043760</name>
</gene>
<dbReference type="Gene3D" id="1.10.150.130">
    <property type="match status" value="1"/>
</dbReference>
<dbReference type="Proteomes" id="UP001500503">
    <property type="component" value="Unassembled WGS sequence"/>
</dbReference>
<proteinExistence type="predicted"/>
<protein>
    <recommendedName>
        <fullName evidence="4">Core-binding (CB) domain-containing protein</fullName>
    </recommendedName>
</protein>
<comment type="caution">
    <text evidence="2">The sequence shown here is derived from an EMBL/GenBank/DDBJ whole genome shotgun (WGS) entry which is preliminary data.</text>
</comment>